<dbReference type="PANTHER" id="PTHR43792:SF8">
    <property type="entry name" value="[RIBOSOMAL PROTEIN US5]-ALANINE N-ACETYLTRANSFERASE"/>
    <property type="match status" value="1"/>
</dbReference>
<proteinExistence type="inferred from homology"/>
<name>A0A2J6RKV0_HYAVF</name>
<evidence type="ECO:0000313" key="6">
    <source>
        <dbReference type="Proteomes" id="UP000235786"/>
    </source>
</evidence>
<dbReference type="Gene3D" id="3.40.630.30">
    <property type="match status" value="1"/>
</dbReference>
<dbReference type="Pfam" id="PF13302">
    <property type="entry name" value="Acetyltransf_3"/>
    <property type="match status" value="1"/>
</dbReference>
<dbReference type="InterPro" id="IPR051531">
    <property type="entry name" value="N-acetyltransferase"/>
</dbReference>
<dbReference type="Proteomes" id="UP000235786">
    <property type="component" value="Unassembled WGS sequence"/>
</dbReference>
<keyword evidence="6" id="KW-1185">Reference proteome</keyword>
<dbReference type="SUPFAM" id="SSF55729">
    <property type="entry name" value="Acyl-CoA N-acyltransferases (Nat)"/>
    <property type="match status" value="1"/>
</dbReference>
<keyword evidence="2 5" id="KW-0012">Acyltransferase</keyword>
<keyword evidence="1 5" id="KW-0808">Transferase</keyword>
<dbReference type="InterPro" id="IPR000182">
    <property type="entry name" value="GNAT_dom"/>
</dbReference>
<dbReference type="InterPro" id="IPR016181">
    <property type="entry name" value="Acyl_CoA_acyltransferase"/>
</dbReference>
<evidence type="ECO:0000256" key="3">
    <source>
        <dbReference type="ARBA" id="ARBA00038502"/>
    </source>
</evidence>
<evidence type="ECO:0000313" key="5">
    <source>
        <dbReference type="EMBL" id="PMD39142.1"/>
    </source>
</evidence>
<gene>
    <name evidence="5" type="ORF">L207DRAFT_513622</name>
</gene>
<evidence type="ECO:0000256" key="1">
    <source>
        <dbReference type="ARBA" id="ARBA00022679"/>
    </source>
</evidence>
<reference evidence="5 6" key="1">
    <citation type="submission" date="2016-04" db="EMBL/GenBank/DDBJ databases">
        <title>A degradative enzymes factory behind the ericoid mycorrhizal symbiosis.</title>
        <authorList>
            <consortium name="DOE Joint Genome Institute"/>
            <person name="Martino E."/>
            <person name="Morin E."/>
            <person name="Grelet G."/>
            <person name="Kuo A."/>
            <person name="Kohler A."/>
            <person name="Daghino S."/>
            <person name="Barry K."/>
            <person name="Choi C."/>
            <person name="Cichocki N."/>
            <person name="Clum A."/>
            <person name="Copeland A."/>
            <person name="Hainaut M."/>
            <person name="Haridas S."/>
            <person name="Labutti K."/>
            <person name="Lindquist E."/>
            <person name="Lipzen A."/>
            <person name="Khouja H.-R."/>
            <person name="Murat C."/>
            <person name="Ohm R."/>
            <person name="Olson A."/>
            <person name="Spatafora J."/>
            <person name="Veneault-Fourrey C."/>
            <person name="Henrissat B."/>
            <person name="Grigoriev I."/>
            <person name="Martin F."/>
            <person name="Perotto S."/>
        </authorList>
    </citation>
    <scope>NUCLEOTIDE SEQUENCE [LARGE SCALE GENOMIC DNA]</scope>
    <source>
        <strain evidence="5 6">F</strain>
    </source>
</reference>
<protein>
    <submittedName>
        <fullName evidence="5">Acyl-CoA N-acyltransferase</fullName>
    </submittedName>
</protein>
<dbReference type="CDD" id="cd04301">
    <property type="entry name" value="NAT_SF"/>
    <property type="match status" value="1"/>
</dbReference>
<feature type="domain" description="N-acetyltransferase" evidence="4">
    <location>
        <begin position="47"/>
        <end position="219"/>
    </location>
</feature>
<dbReference type="PROSITE" id="PS51186">
    <property type="entry name" value="GNAT"/>
    <property type="match status" value="1"/>
</dbReference>
<organism evidence="5 6">
    <name type="scientific">Hyaloscypha variabilis (strain UAMH 11265 / GT02V1 / F)</name>
    <name type="common">Meliniomyces variabilis</name>
    <dbReference type="NCBI Taxonomy" id="1149755"/>
    <lineage>
        <taxon>Eukaryota</taxon>
        <taxon>Fungi</taxon>
        <taxon>Dikarya</taxon>
        <taxon>Ascomycota</taxon>
        <taxon>Pezizomycotina</taxon>
        <taxon>Leotiomycetes</taxon>
        <taxon>Helotiales</taxon>
        <taxon>Hyaloscyphaceae</taxon>
        <taxon>Hyaloscypha</taxon>
        <taxon>Hyaloscypha variabilis</taxon>
    </lineage>
</organism>
<dbReference type="EMBL" id="KZ613947">
    <property type="protein sequence ID" value="PMD39142.1"/>
    <property type="molecule type" value="Genomic_DNA"/>
</dbReference>
<dbReference type="OrthoDB" id="630895at2759"/>
<comment type="similarity">
    <text evidence="3">Belongs to the acetyltransferase family. RimJ subfamily.</text>
</comment>
<dbReference type="GO" id="GO:0016747">
    <property type="term" value="F:acyltransferase activity, transferring groups other than amino-acyl groups"/>
    <property type="evidence" value="ECO:0007669"/>
    <property type="project" value="InterPro"/>
</dbReference>
<sequence length="219" mass="24545">MAESLNMALSQSIKLDIPGGEYFLTTFEEHDAEAMHEVLAIDSVSDRLIRIPKPYTLEDAKSWLSSNLASQKELLAIPTVSERHAAFFKQGNSIPVKAIRHKDKFIGSISLAPHSTETVVEMGYYLHPDHQGKRIMREAGKKLLRYAANEFGIRKVFCSADDGNPLSAKVIRGVLKDTAVGDVETGRKILVWPVGKRVEGESWSSTWLWNIEPEEGYEF</sequence>
<dbReference type="AlphaFoldDB" id="A0A2J6RKV0"/>
<evidence type="ECO:0000259" key="4">
    <source>
        <dbReference type="PROSITE" id="PS51186"/>
    </source>
</evidence>
<evidence type="ECO:0000256" key="2">
    <source>
        <dbReference type="ARBA" id="ARBA00023315"/>
    </source>
</evidence>
<accession>A0A2J6RKV0</accession>
<dbReference type="PANTHER" id="PTHR43792">
    <property type="entry name" value="GNAT FAMILY, PUTATIVE (AFU_ORTHOLOGUE AFUA_3G00765)-RELATED-RELATED"/>
    <property type="match status" value="1"/>
</dbReference>